<accession>A0AAN9JAC8</accession>
<evidence type="ECO:0000313" key="1">
    <source>
        <dbReference type="EMBL" id="KAK7295302.1"/>
    </source>
</evidence>
<protein>
    <submittedName>
        <fullName evidence="1">Uncharacterized protein</fullName>
    </submittedName>
</protein>
<sequence length="93" mass="10323">MSTIVHEVNYWIVLIQGNTTLVHSSVYVVLDLLVQVPYDSNRISIDDLPISSSHESSVPIAINCGIVWFCANSGTRRLSVVVLVFSPEHHVFS</sequence>
<gene>
    <name evidence="1" type="ORF">RJT34_18208</name>
</gene>
<dbReference type="AlphaFoldDB" id="A0AAN9JAC8"/>
<proteinExistence type="predicted"/>
<keyword evidence="2" id="KW-1185">Reference proteome</keyword>
<evidence type="ECO:0000313" key="2">
    <source>
        <dbReference type="Proteomes" id="UP001359559"/>
    </source>
</evidence>
<comment type="caution">
    <text evidence="1">The sequence shown here is derived from an EMBL/GenBank/DDBJ whole genome shotgun (WGS) entry which is preliminary data.</text>
</comment>
<reference evidence="1 2" key="1">
    <citation type="submission" date="2024-01" db="EMBL/GenBank/DDBJ databases">
        <title>The genomes of 5 underutilized Papilionoideae crops provide insights into root nodulation and disease resistance.</title>
        <authorList>
            <person name="Yuan L."/>
        </authorList>
    </citation>
    <scope>NUCLEOTIDE SEQUENCE [LARGE SCALE GENOMIC DNA]</scope>
    <source>
        <strain evidence="1">LY-2023</strain>
        <tissue evidence="1">Leaf</tissue>
    </source>
</reference>
<name>A0AAN9JAC8_CLITE</name>
<organism evidence="1 2">
    <name type="scientific">Clitoria ternatea</name>
    <name type="common">Butterfly pea</name>
    <dbReference type="NCBI Taxonomy" id="43366"/>
    <lineage>
        <taxon>Eukaryota</taxon>
        <taxon>Viridiplantae</taxon>
        <taxon>Streptophyta</taxon>
        <taxon>Embryophyta</taxon>
        <taxon>Tracheophyta</taxon>
        <taxon>Spermatophyta</taxon>
        <taxon>Magnoliopsida</taxon>
        <taxon>eudicotyledons</taxon>
        <taxon>Gunneridae</taxon>
        <taxon>Pentapetalae</taxon>
        <taxon>rosids</taxon>
        <taxon>fabids</taxon>
        <taxon>Fabales</taxon>
        <taxon>Fabaceae</taxon>
        <taxon>Papilionoideae</taxon>
        <taxon>50 kb inversion clade</taxon>
        <taxon>NPAAA clade</taxon>
        <taxon>indigoferoid/millettioid clade</taxon>
        <taxon>Phaseoleae</taxon>
        <taxon>Clitoria</taxon>
    </lineage>
</organism>
<dbReference type="EMBL" id="JAYKXN010000004">
    <property type="protein sequence ID" value="KAK7295302.1"/>
    <property type="molecule type" value="Genomic_DNA"/>
</dbReference>
<dbReference type="Proteomes" id="UP001359559">
    <property type="component" value="Unassembled WGS sequence"/>
</dbReference>